<evidence type="ECO:0000313" key="2">
    <source>
        <dbReference type="EMBL" id="CAC5355277.1"/>
    </source>
</evidence>
<dbReference type="InterPro" id="IPR011009">
    <property type="entry name" value="Kinase-like_dom_sf"/>
</dbReference>
<feature type="compositionally biased region" description="Basic and acidic residues" evidence="1">
    <location>
        <begin position="228"/>
        <end position="239"/>
    </location>
</feature>
<evidence type="ECO:0000313" key="3">
    <source>
        <dbReference type="Proteomes" id="UP000507470"/>
    </source>
</evidence>
<proteinExistence type="predicted"/>
<evidence type="ECO:0000256" key="1">
    <source>
        <dbReference type="SAM" id="MobiDB-lite"/>
    </source>
</evidence>
<name>A0A6J7ZV72_MYTCO</name>
<evidence type="ECO:0008006" key="4">
    <source>
        <dbReference type="Google" id="ProtNLM"/>
    </source>
</evidence>
<dbReference type="SUPFAM" id="SSF56112">
    <property type="entry name" value="Protein kinase-like (PK-like)"/>
    <property type="match status" value="1"/>
</dbReference>
<dbReference type="AlphaFoldDB" id="A0A6J7ZV72"/>
<dbReference type="Gene3D" id="1.10.510.10">
    <property type="entry name" value="Transferase(Phosphotransferase) domain 1"/>
    <property type="match status" value="1"/>
</dbReference>
<reference evidence="2 3" key="1">
    <citation type="submission" date="2020-06" db="EMBL/GenBank/DDBJ databases">
        <authorList>
            <person name="Li R."/>
            <person name="Bekaert M."/>
        </authorList>
    </citation>
    <scope>NUCLEOTIDE SEQUENCE [LARGE SCALE GENOMIC DNA]</scope>
    <source>
        <strain evidence="3">wild</strain>
    </source>
</reference>
<dbReference type="OrthoDB" id="283111at2759"/>
<protein>
    <recommendedName>
        <fullName evidence="4">Protein kinase domain-containing protein</fullName>
    </recommendedName>
</protein>
<dbReference type="EMBL" id="CACVKT020000032">
    <property type="protein sequence ID" value="CAC5355277.1"/>
    <property type="molecule type" value="Genomic_DNA"/>
</dbReference>
<gene>
    <name evidence="2" type="ORF">MCOR_133</name>
</gene>
<sequence length="239" mass="26897">MRSIFDFFKKTTPEPIKLYPDLFVDHCTKEKSESVKTDKSETSDSTTALSIECKTNCDNTAEEMEARTDDAAETIDTTLVENGPVEANVEENGPVTMEADIEENGPIGDTTLISVDGEDIKVTITEENNSTVGPQNDFTVVEEKESKENIENCDNVSASAFIICGQLMVFIRYIRQPENPEHQEFFDFISSMLMYDPTERISLHEAFRQPFFSPYFRTDQAANAGNDNGDRDRSHSTSR</sequence>
<accession>A0A6J7ZV72</accession>
<keyword evidence="3" id="KW-1185">Reference proteome</keyword>
<dbReference type="Proteomes" id="UP000507470">
    <property type="component" value="Unassembled WGS sequence"/>
</dbReference>
<feature type="region of interest" description="Disordered" evidence="1">
    <location>
        <begin position="219"/>
        <end position="239"/>
    </location>
</feature>
<organism evidence="2 3">
    <name type="scientific">Mytilus coruscus</name>
    <name type="common">Sea mussel</name>
    <dbReference type="NCBI Taxonomy" id="42192"/>
    <lineage>
        <taxon>Eukaryota</taxon>
        <taxon>Metazoa</taxon>
        <taxon>Spiralia</taxon>
        <taxon>Lophotrochozoa</taxon>
        <taxon>Mollusca</taxon>
        <taxon>Bivalvia</taxon>
        <taxon>Autobranchia</taxon>
        <taxon>Pteriomorphia</taxon>
        <taxon>Mytilida</taxon>
        <taxon>Mytiloidea</taxon>
        <taxon>Mytilidae</taxon>
        <taxon>Mytilinae</taxon>
        <taxon>Mytilus</taxon>
    </lineage>
</organism>